<name>A0A8J2Z9P9_9PROT</name>
<dbReference type="AlphaFoldDB" id="A0A8J2Z9P9"/>
<keyword evidence="3 4" id="KW-0975">Bacterial flagellum</keyword>
<evidence type="ECO:0000313" key="8">
    <source>
        <dbReference type="EMBL" id="GGG23045.1"/>
    </source>
</evidence>
<dbReference type="RefSeq" id="WP_188898796.1">
    <property type="nucleotide sequence ID" value="NZ_BMKS01000002.1"/>
</dbReference>
<dbReference type="Pfam" id="PF06429">
    <property type="entry name" value="Flg_bbr_C"/>
    <property type="match status" value="1"/>
</dbReference>
<dbReference type="PANTHER" id="PTHR30435:SF19">
    <property type="entry name" value="FLAGELLAR BASAL-BODY ROD PROTEIN FLGG"/>
    <property type="match status" value="1"/>
</dbReference>
<dbReference type="EMBL" id="BMKS01000002">
    <property type="protein sequence ID" value="GGG23045.1"/>
    <property type="molecule type" value="Genomic_DNA"/>
</dbReference>
<dbReference type="Pfam" id="PF00460">
    <property type="entry name" value="Flg_bb_rod"/>
    <property type="match status" value="1"/>
</dbReference>
<evidence type="ECO:0000259" key="7">
    <source>
        <dbReference type="Pfam" id="PF22692"/>
    </source>
</evidence>
<evidence type="ECO:0000256" key="4">
    <source>
        <dbReference type="RuleBase" id="RU362116"/>
    </source>
</evidence>
<keyword evidence="9" id="KW-1185">Reference proteome</keyword>
<evidence type="ECO:0000259" key="5">
    <source>
        <dbReference type="Pfam" id="PF00460"/>
    </source>
</evidence>
<dbReference type="InterPro" id="IPR037925">
    <property type="entry name" value="FlgE/F/G-like"/>
</dbReference>
<dbReference type="GO" id="GO:0009425">
    <property type="term" value="C:bacterial-type flagellum basal body"/>
    <property type="evidence" value="ECO:0007669"/>
    <property type="project" value="UniProtKB-SubCell"/>
</dbReference>
<evidence type="ECO:0000259" key="6">
    <source>
        <dbReference type="Pfam" id="PF06429"/>
    </source>
</evidence>
<dbReference type="GO" id="GO:0071978">
    <property type="term" value="P:bacterial-type flagellum-dependent swarming motility"/>
    <property type="evidence" value="ECO:0007669"/>
    <property type="project" value="TreeGrafter"/>
</dbReference>
<comment type="caution">
    <text evidence="8">The sequence shown here is derived from an EMBL/GenBank/DDBJ whole genome shotgun (WGS) entry which is preliminary data.</text>
</comment>
<dbReference type="InterPro" id="IPR010930">
    <property type="entry name" value="Flg_bb/hook_C_dom"/>
</dbReference>
<gene>
    <name evidence="8" type="ORF">GCM10010964_08980</name>
</gene>
<evidence type="ECO:0000256" key="3">
    <source>
        <dbReference type="ARBA" id="ARBA00023143"/>
    </source>
</evidence>
<dbReference type="PANTHER" id="PTHR30435">
    <property type="entry name" value="FLAGELLAR PROTEIN"/>
    <property type="match status" value="1"/>
</dbReference>
<comment type="subcellular location">
    <subcellularLocation>
        <location evidence="1 4">Bacterial flagellum basal body</location>
    </subcellularLocation>
</comment>
<keyword evidence="8" id="KW-0282">Flagellum</keyword>
<evidence type="ECO:0000256" key="2">
    <source>
        <dbReference type="ARBA" id="ARBA00009677"/>
    </source>
</evidence>
<keyword evidence="8" id="KW-0966">Cell projection</keyword>
<reference evidence="8 9" key="1">
    <citation type="journal article" date="2014" name="Int. J. Syst. Evol. Microbiol.">
        <title>Complete genome sequence of Corynebacterium casei LMG S-19264T (=DSM 44701T), isolated from a smear-ripened cheese.</title>
        <authorList>
            <consortium name="US DOE Joint Genome Institute (JGI-PGF)"/>
            <person name="Walter F."/>
            <person name="Albersmeier A."/>
            <person name="Kalinowski J."/>
            <person name="Ruckert C."/>
        </authorList>
    </citation>
    <scope>NUCLEOTIDE SEQUENCE [LARGE SCALE GENOMIC DNA]</scope>
    <source>
        <strain evidence="8 9">CGMCC 1.16330</strain>
    </source>
</reference>
<keyword evidence="8" id="KW-0969">Cilium</keyword>
<feature type="domain" description="Flagellar basal-body/hook protein C-terminal" evidence="6">
    <location>
        <begin position="195"/>
        <end position="237"/>
    </location>
</feature>
<comment type="similarity">
    <text evidence="2 4">Belongs to the flagella basal body rod proteins family.</text>
</comment>
<evidence type="ECO:0000256" key="1">
    <source>
        <dbReference type="ARBA" id="ARBA00004117"/>
    </source>
</evidence>
<sequence>MDSPGYVVLSRLALQPRATELLAHNIANADTPGFRAHRMVFAAHLDRQRGTAAPPGGARVAYVEDRASWRDTTAGALQHTANPLDVAIAGDGFFAVETPRGERYTRAGRFSLDIDRRVVDMEGHPVLDVESRPIVIAAADTRIEVLGDGTLRSENGVIARLRVVRFDDPQRLRAEGDRLFAADDPPLPVERPALVQGAVEGSNVRPVIELTRLMAELREFQFAAQFVEREGERLSSAVERILRRRGAA</sequence>
<evidence type="ECO:0000313" key="9">
    <source>
        <dbReference type="Proteomes" id="UP000597507"/>
    </source>
</evidence>
<dbReference type="Proteomes" id="UP000597507">
    <property type="component" value="Unassembled WGS sequence"/>
</dbReference>
<dbReference type="InterPro" id="IPR001444">
    <property type="entry name" value="Flag_bb_rod_N"/>
</dbReference>
<protein>
    <submittedName>
        <fullName evidence="8">Flagellar basal-body rod protein FlgF</fullName>
    </submittedName>
</protein>
<dbReference type="InterPro" id="IPR053967">
    <property type="entry name" value="LlgE_F_G-like_D1"/>
</dbReference>
<proteinExistence type="inferred from homology"/>
<organism evidence="8 9">
    <name type="scientific">Caldovatus sediminis</name>
    <dbReference type="NCBI Taxonomy" id="2041189"/>
    <lineage>
        <taxon>Bacteria</taxon>
        <taxon>Pseudomonadati</taxon>
        <taxon>Pseudomonadota</taxon>
        <taxon>Alphaproteobacteria</taxon>
        <taxon>Acetobacterales</taxon>
        <taxon>Roseomonadaceae</taxon>
        <taxon>Caldovatus</taxon>
    </lineage>
</organism>
<dbReference type="InterPro" id="IPR020013">
    <property type="entry name" value="Flagellar_FlgE/F/G"/>
</dbReference>
<feature type="domain" description="Flagellar hook protein FlgE/F/G-like D1" evidence="7">
    <location>
        <begin position="87"/>
        <end position="151"/>
    </location>
</feature>
<feature type="domain" description="Flagellar basal body rod protein N-terminal" evidence="5">
    <location>
        <begin position="6"/>
        <end position="35"/>
    </location>
</feature>
<accession>A0A8J2Z9P9</accession>
<dbReference type="NCBIfam" id="TIGR03506">
    <property type="entry name" value="FlgEFG_subfam"/>
    <property type="match status" value="1"/>
</dbReference>
<dbReference type="Pfam" id="PF22692">
    <property type="entry name" value="LlgE_F_G_D1"/>
    <property type="match status" value="1"/>
</dbReference>
<dbReference type="SUPFAM" id="SSF117143">
    <property type="entry name" value="Flagellar hook protein flgE"/>
    <property type="match status" value="1"/>
</dbReference>